<evidence type="ECO:0008006" key="4">
    <source>
        <dbReference type="Google" id="ProtNLM"/>
    </source>
</evidence>
<sequence length="129" mass="12536">MVAAASGGASGPAALSALLAAGAVLAGWRLRSLATLAVLLTAITLALADPPAVSAAVAGLAAVAYLLLRHGAVVTAPTVIAALGFGVVGLVATGVPLRVPWLPLAAAPAVFGCYLLAVRPFLSVPDGRH</sequence>
<keyword evidence="3" id="KW-1185">Reference proteome</keyword>
<keyword evidence="1" id="KW-1133">Transmembrane helix</keyword>
<feature type="transmembrane region" description="Helical" evidence="1">
    <location>
        <begin position="36"/>
        <end position="67"/>
    </location>
</feature>
<evidence type="ECO:0000313" key="2">
    <source>
        <dbReference type="EMBL" id="MBS9532741.1"/>
    </source>
</evidence>
<protein>
    <recommendedName>
        <fullName evidence="4">Integral membrane protein</fullName>
    </recommendedName>
</protein>
<proteinExistence type="predicted"/>
<keyword evidence="1" id="KW-0812">Transmembrane</keyword>
<feature type="transmembrane region" description="Helical" evidence="1">
    <location>
        <begin position="101"/>
        <end position="122"/>
    </location>
</feature>
<dbReference type="Proteomes" id="UP001519535">
    <property type="component" value="Unassembled WGS sequence"/>
</dbReference>
<feature type="transmembrane region" description="Helical" evidence="1">
    <location>
        <begin position="74"/>
        <end position="95"/>
    </location>
</feature>
<comment type="caution">
    <text evidence="2">The sequence shown here is derived from an EMBL/GenBank/DDBJ whole genome shotgun (WGS) entry which is preliminary data.</text>
</comment>
<reference evidence="2 3" key="1">
    <citation type="submission" date="2021-05" db="EMBL/GenBank/DDBJ databases">
        <title>Mycobacterium acidophilum sp. nov., an extremely acid-tolerant member of the genus Mycobacterium.</title>
        <authorList>
            <person name="Xia J."/>
        </authorList>
    </citation>
    <scope>NUCLEOTIDE SEQUENCE [LARGE SCALE GENOMIC DNA]</scope>
    <source>
        <strain evidence="2 3">M1</strain>
    </source>
</reference>
<keyword evidence="1" id="KW-0472">Membrane</keyword>
<dbReference type="EMBL" id="JAHCLR010000004">
    <property type="protein sequence ID" value="MBS9532741.1"/>
    <property type="molecule type" value="Genomic_DNA"/>
</dbReference>
<evidence type="ECO:0000313" key="3">
    <source>
        <dbReference type="Proteomes" id="UP001519535"/>
    </source>
</evidence>
<evidence type="ECO:0000256" key="1">
    <source>
        <dbReference type="SAM" id="Phobius"/>
    </source>
</evidence>
<accession>A0ABS5REM9</accession>
<gene>
    <name evidence="2" type="ORF">KIH27_03965</name>
</gene>
<organism evidence="2 3">
    <name type="scientific">Mycolicibacter acidiphilus</name>
    <dbReference type="NCBI Taxonomy" id="2835306"/>
    <lineage>
        <taxon>Bacteria</taxon>
        <taxon>Bacillati</taxon>
        <taxon>Actinomycetota</taxon>
        <taxon>Actinomycetes</taxon>
        <taxon>Mycobacteriales</taxon>
        <taxon>Mycobacteriaceae</taxon>
        <taxon>Mycolicibacter</taxon>
    </lineage>
</organism>
<name>A0ABS5REM9_9MYCO</name>